<evidence type="ECO:0000313" key="1">
    <source>
        <dbReference type="EMBL" id="VEN37061.1"/>
    </source>
</evidence>
<keyword evidence="2" id="KW-1185">Reference proteome</keyword>
<protein>
    <submittedName>
        <fullName evidence="1">Uncharacterized protein</fullName>
    </submittedName>
</protein>
<dbReference type="EMBL" id="CAACVG010002952">
    <property type="protein sequence ID" value="VEN37061.1"/>
    <property type="molecule type" value="Genomic_DNA"/>
</dbReference>
<proteinExistence type="predicted"/>
<dbReference type="Proteomes" id="UP000410492">
    <property type="component" value="Unassembled WGS sequence"/>
</dbReference>
<reference evidence="1 2" key="1">
    <citation type="submission" date="2019-01" db="EMBL/GenBank/DDBJ databases">
        <authorList>
            <person name="Sayadi A."/>
        </authorList>
    </citation>
    <scope>NUCLEOTIDE SEQUENCE [LARGE SCALE GENOMIC DNA]</scope>
</reference>
<gene>
    <name evidence="1" type="ORF">CALMAC_LOCUS2436</name>
</gene>
<dbReference type="OrthoDB" id="10482743at2759"/>
<organism evidence="1 2">
    <name type="scientific">Callosobruchus maculatus</name>
    <name type="common">Southern cowpea weevil</name>
    <name type="synonym">Pulse bruchid</name>
    <dbReference type="NCBI Taxonomy" id="64391"/>
    <lineage>
        <taxon>Eukaryota</taxon>
        <taxon>Metazoa</taxon>
        <taxon>Ecdysozoa</taxon>
        <taxon>Arthropoda</taxon>
        <taxon>Hexapoda</taxon>
        <taxon>Insecta</taxon>
        <taxon>Pterygota</taxon>
        <taxon>Neoptera</taxon>
        <taxon>Endopterygota</taxon>
        <taxon>Coleoptera</taxon>
        <taxon>Polyphaga</taxon>
        <taxon>Cucujiformia</taxon>
        <taxon>Chrysomeloidea</taxon>
        <taxon>Chrysomelidae</taxon>
        <taxon>Bruchinae</taxon>
        <taxon>Bruchini</taxon>
        <taxon>Callosobruchus</taxon>
    </lineage>
</organism>
<sequence length="101" mass="11806">MHQHHTAITSEAHEIRGGRRTSQWLWQTNEKRGANAGRIGCDREARTPIASRSLKVPGEIFYAGEIQQGRVQELYCWVFENMFNRLLVCIVTSFLFHFEER</sequence>
<evidence type="ECO:0000313" key="2">
    <source>
        <dbReference type="Proteomes" id="UP000410492"/>
    </source>
</evidence>
<accession>A0A653BN66</accession>
<name>A0A653BN66_CALMS</name>
<dbReference type="AlphaFoldDB" id="A0A653BN66"/>